<keyword evidence="15" id="KW-1185">Reference proteome</keyword>
<dbReference type="GO" id="GO:0004674">
    <property type="term" value="F:protein serine/threonine kinase activity"/>
    <property type="evidence" value="ECO:0007669"/>
    <property type="project" value="UniProtKB-EC"/>
</dbReference>
<sequence length="419" mass="46984">MGRLEMHGSGLKGPIPLSISSLQGLIELRISDINNTNQPFPMLDNMAGLTRLVLRNCNISGVIPPYVWSFNKLRVLDLSFNKLTGQLPATISTNSLKFIFLSGNLFSGNVPNSMLKKETNVDLSYNNLTWQSPEDPACQGGQNLNLYRSFSMESNNSGILPCIKKDQCPQYGHSLYINCGGEDYDHIDADGRNIKYLGDSTVLGGAATLFLRDKANWGLSSTGDFMDDNDFQNIRYTTTLPSLSISVLYTTARLSPLSLTYYHRCLENGNYSVTLHFAEIQFRDYQTYSSLGRRIFDIYIQDNLEEKDFNIENKANGVLKEFKKKYNASVTNNMLEIRFSWASKGTTRIPRRGVYGPLISAISVDPNFKPRSEGGKKRTAPIVIGVLASCFIVLALLALFVLRWRGYLFWSTKTGREKG</sequence>
<dbReference type="Proteomes" id="UP001642360">
    <property type="component" value="Unassembled WGS sequence"/>
</dbReference>
<keyword evidence="7" id="KW-0067">ATP-binding</keyword>
<dbReference type="InterPro" id="IPR001611">
    <property type="entry name" value="Leu-rich_rpt"/>
</dbReference>
<comment type="caution">
    <text evidence="14">The sequence shown here is derived from an EMBL/GenBank/DDBJ whole genome shotgun (WGS) entry which is preliminary data.</text>
</comment>
<dbReference type="InterPro" id="IPR032675">
    <property type="entry name" value="LRR_dom_sf"/>
</dbReference>
<evidence type="ECO:0000256" key="6">
    <source>
        <dbReference type="ARBA" id="ARBA00022741"/>
    </source>
</evidence>
<evidence type="ECO:0000256" key="10">
    <source>
        <dbReference type="ARBA" id="ARBA00047899"/>
    </source>
</evidence>
<dbReference type="Pfam" id="PF00560">
    <property type="entry name" value="LRR_1"/>
    <property type="match status" value="2"/>
</dbReference>
<keyword evidence="5" id="KW-0732">Signal</keyword>
<keyword evidence="3" id="KW-0597">Phosphoprotein</keyword>
<feature type="domain" description="Malectin" evidence="13">
    <location>
        <begin position="175"/>
        <end position="362"/>
    </location>
</feature>
<evidence type="ECO:0000313" key="15">
    <source>
        <dbReference type="Proteomes" id="UP001642360"/>
    </source>
</evidence>
<keyword evidence="9" id="KW-0325">Glycoprotein</keyword>
<dbReference type="PANTHER" id="PTHR48006">
    <property type="entry name" value="LEUCINE-RICH REPEAT-CONTAINING PROTEIN DDB_G0281931-RELATED"/>
    <property type="match status" value="1"/>
</dbReference>
<dbReference type="GO" id="GO:0005524">
    <property type="term" value="F:ATP binding"/>
    <property type="evidence" value="ECO:0007669"/>
    <property type="project" value="UniProtKB-KW"/>
</dbReference>
<evidence type="ECO:0000256" key="8">
    <source>
        <dbReference type="ARBA" id="ARBA00023170"/>
    </source>
</evidence>
<comment type="catalytic activity">
    <reaction evidence="10">
        <text>L-threonyl-[protein] + ATP = O-phospho-L-threonyl-[protein] + ADP + H(+)</text>
        <dbReference type="Rhea" id="RHEA:46608"/>
        <dbReference type="Rhea" id="RHEA-COMP:11060"/>
        <dbReference type="Rhea" id="RHEA-COMP:11605"/>
        <dbReference type="ChEBI" id="CHEBI:15378"/>
        <dbReference type="ChEBI" id="CHEBI:30013"/>
        <dbReference type="ChEBI" id="CHEBI:30616"/>
        <dbReference type="ChEBI" id="CHEBI:61977"/>
        <dbReference type="ChEBI" id="CHEBI:456216"/>
        <dbReference type="EC" id="2.7.11.1"/>
    </reaction>
</comment>
<evidence type="ECO:0000256" key="4">
    <source>
        <dbReference type="ARBA" id="ARBA00022679"/>
    </source>
</evidence>
<keyword evidence="12" id="KW-1133">Transmembrane helix</keyword>
<keyword evidence="8" id="KW-0675">Receptor</keyword>
<protein>
    <recommendedName>
        <fullName evidence="2">non-specific serine/threonine protein kinase</fullName>
        <ecNumber evidence="2">2.7.11.1</ecNumber>
    </recommendedName>
</protein>
<dbReference type="GO" id="GO:0016020">
    <property type="term" value="C:membrane"/>
    <property type="evidence" value="ECO:0007669"/>
    <property type="project" value="UniProtKB-SubCell"/>
</dbReference>
<evidence type="ECO:0000256" key="2">
    <source>
        <dbReference type="ARBA" id="ARBA00012513"/>
    </source>
</evidence>
<accession>A0ABC8RSW4</accession>
<evidence type="ECO:0000259" key="13">
    <source>
        <dbReference type="Pfam" id="PF11721"/>
    </source>
</evidence>
<keyword evidence="4" id="KW-0808">Transferase</keyword>
<dbReference type="EMBL" id="CAUOFW020001725">
    <property type="protein sequence ID" value="CAK9148064.1"/>
    <property type="molecule type" value="Genomic_DNA"/>
</dbReference>
<dbReference type="InterPro" id="IPR021720">
    <property type="entry name" value="Malectin_dom"/>
</dbReference>
<proteinExistence type="predicted"/>
<keyword evidence="12" id="KW-0472">Membrane</keyword>
<gene>
    <name evidence="14" type="ORF">ILEXP_LOCUS15994</name>
</gene>
<dbReference type="Pfam" id="PF11721">
    <property type="entry name" value="Malectin"/>
    <property type="match status" value="1"/>
</dbReference>
<evidence type="ECO:0000256" key="3">
    <source>
        <dbReference type="ARBA" id="ARBA00022553"/>
    </source>
</evidence>
<reference evidence="14 15" key="1">
    <citation type="submission" date="2024-02" db="EMBL/GenBank/DDBJ databases">
        <authorList>
            <person name="Vignale AGUSTIN F."/>
            <person name="Sosa J E."/>
            <person name="Modenutti C."/>
        </authorList>
    </citation>
    <scope>NUCLEOTIDE SEQUENCE [LARGE SCALE GENOMIC DNA]</scope>
</reference>
<dbReference type="SUPFAM" id="SSF52058">
    <property type="entry name" value="L domain-like"/>
    <property type="match status" value="1"/>
</dbReference>
<dbReference type="EC" id="2.7.11.1" evidence="2"/>
<evidence type="ECO:0000256" key="9">
    <source>
        <dbReference type="ARBA" id="ARBA00023180"/>
    </source>
</evidence>
<organism evidence="14 15">
    <name type="scientific">Ilex paraguariensis</name>
    <name type="common">yerba mate</name>
    <dbReference type="NCBI Taxonomy" id="185542"/>
    <lineage>
        <taxon>Eukaryota</taxon>
        <taxon>Viridiplantae</taxon>
        <taxon>Streptophyta</taxon>
        <taxon>Embryophyta</taxon>
        <taxon>Tracheophyta</taxon>
        <taxon>Spermatophyta</taxon>
        <taxon>Magnoliopsida</taxon>
        <taxon>eudicotyledons</taxon>
        <taxon>Gunneridae</taxon>
        <taxon>Pentapetalae</taxon>
        <taxon>asterids</taxon>
        <taxon>campanulids</taxon>
        <taxon>Aquifoliales</taxon>
        <taxon>Aquifoliaceae</taxon>
        <taxon>Ilex</taxon>
    </lineage>
</organism>
<evidence type="ECO:0000256" key="11">
    <source>
        <dbReference type="ARBA" id="ARBA00048679"/>
    </source>
</evidence>
<comment type="subcellular location">
    <subcellularLocation>
        <location evidence="1">Membrane</location>
        <topology evidence="1">Single-pass type I membrane protein</topology>
    </subcellularLocation>
</comment>
<evidence type="ECO:0000256" key="7">
    <source>
        <dbReference type="ARBA" id="ARBA00022840"/>
    </source>
</evidence>
<evidence type="ECO:0000256" key="1">
    <source>
        <dbReference type="ARBA" id="ARBA00004479"/>
    </source>
</evidence>
<evidence type="ECO:0000256" key="5">
    <source>
        <dbReference type="ARBA" id="ARBA00022729"/>
    </source>
</evidence>
<evidence type="ECO:0000256" key="12">
    <source>
        <dbReference type="SAM" id="Phobius"/>
    </source>
</evidence>
<dbReference type="Gene3D" id="2.60.120.430">
    <property type="entry name" value="Galactose-binding lectin"/>
    <property type="match status" value="1"/>
</dbReference>
<dbReference type="InterPro" id="IPR051824">
    <property type="entry name" value="LRR_Rcpt-Like_S/T_Kinase"/>
</dbReference>
<evidence type="ECO:0000313" key="14">
    <source>
        <dbReference type="EMBL" id="CAK9148064.1"/>
    </source>
</evidence>
<keyword evidence="6" id="KW-0547">Nucleotide-binding</keyword>
<keyword evidence="12" id="KW-0812">Transmembrane</keyword>
<dbReference type="AlphaFoldDB" id="A0ABC8RSW4"/>
<name>A0ABC8RSW4_9AQUA</name>
<comment type="catalytic activity">
    <reaction evidence="11">
        <text>L-seryl-[protein] + ATP = O-phospho-L-seryl-[protein] + ADP + H(+)</text>
        <dbReference type="Rhea" id="RHEA:17989"/>
        <dbReference type="Rhea" id="RHEA-COMP:9863"/>
        <dbReference type="Rhea" id="RHEA-COMP:11604"/>
        <dbReference type="ChEBI" id="CHEBI:15378"/>
        <dbReference type="ChEBI" id="CHEBI:29999"/>
        <dbReference type="ChEBI" id="CHEBI:30616"/>
        <dbReference type="ChEBI" id="CHEBI:83421"/>
        <dbReference type="ChEBI" id="CHEBI:456216"/>
        <dbReference type="EC" id="2.7.11.1"/>
    </reaction>
</comment>
<feature type="transmembrane region" description="Helical" evidence="12">
    <location>
        <begin position="379"/>
        <end position="402"/>
    </location>
</feature>
<dbReference type="FunFam" id="2.60.120.430:FF:000004">
    <property type="entry name" value="Putative leucine-rich repeat receptor-like serine/threonine-protein kinase"/>
    <property type="match status" value="1"/>
</dbReference>
<dbReference type="Gene3D" id="3.80.10.10">
    <property type="entry name" value="Ribonuclease Inhibitor"/>
    <property type="match status" value="1"/>
</dbReference>
<dbReference type="PANTHER" id="PTHR48006:SF56">
    <property type="entry name" value="PROTEIN KINASE DOMAIN-CONTAINING PROTEIN"/>
    <property type="match status" value="1"/>
</dbReference>